<name>A0A2T2WV65_9FIRM</name>
<proteinExistence type="predicted"/>
<sequence>MQWVRSSCRAIQDPKKRTVGSLGIELNGPYDAFGCSLSYSWLANRRVHGLKEVASLTKRGLWDGTETVSHLLLCRGCELCSLRINVLGILKNIERGRFKETDA</sequence>
<comment type="caution">
    <text evidence="1">The sequence shown here is derived from an EMBL/GenBank/DDBJ whole genome shotgun (WGS) entry which is preliminary data.</text>
</comment>
<gene>
    <name evidence="1" type="ORF">C7B43_14995</name>
</gene>
<accession>A0A2T2WV65</accession>
<reference evidence="1 2" key="1">
    <citation type="journal article" date="2014" name="BMC Genomics">
        <title>Comparison of environmental and isolate Sulfobacillus genomes reveals diverse carbon, sulfur, nitrogen, and hydrogen metabolisms.</title>
        <authorList>
            <person name="Justice N.B."/>
            <person name="Norman A."/>
            <person name="Brown C.T."/>
            <person name="Singh A."/>
            <person name="Thomas B.C."/>
            <person name="Banfield J.F."/>
        </authorList>
    </citation>
    <scope>NUCLEOTIDE SEQUENCE [LARGE SCALE GENOMIC DNA]</scope>
    <source>
        <strain evidence="1">AMDSBA1</strain>
    </source>
</reference>
<organism evidence="1 2">
    <name type="scientific">Sulfobacillus benefaciens</name>
    <dbReference type="NCBI Taxonomy" id="453960"/>
    <lineage>
        <taxon>Bacteria</taxon>
        <taxon>Bacillati</taxon>
        <taxon>Bacillota</taxon>
        <taxon>Clostridia</taxon>
        <taxon>Eubacteriales</taxon>
        <taxon>Clostridiales Family XVII. Incertae Sedis</taxon>
        <taxon>Sulfobacillus</taxon>
    </lineage>
</organism>
<protein>
    <submittedName>
        <fullName evidence="1">Uncharacterized protein</fullName>
    </submittedName>
</protein>
<dbReference type="EMBL" id="PXYT01000042">
    <property type="protein sequence ID" value="PSR26116.1"/>
    <property type="molecule type" value="Genomic_DNA"/>
</dbReference>
<evidence type="ECO:0000313" key="1">
    <source>
        <dbReference type="EMBL" id="PSR26116.1"/>
    </source>
</evidence>
<dbReference type="AlphaFoldDB" id="A0A2T2WV65"/>
<evidence type="ECO:0000313" key="2">
    <source>
        <dbReference type="Proteomes" id="UP000242699"/>
    </source>
</evidence>
<dbReference type="Proteomes" id="UP000242699">
    <property type="component" value="Unassembled WGS sequence"/>
</dbReference>